<dbReference type="Proteomes" id="UP001156856">
    <property type="component" value="Unassembled WGS sequence"/>
</dbReference>
<dbReference type="OrthoDB" id="8003469at2"/>
<dbReference type="EMBL" id="BJZU01000068">
    <property type="protein sequence ID" value="GEP05402.1"/>
    <property type="molecule type" value="Genomic_DNA"/>
</dbReference>
<dbReference type="AlphaFoldDB" id="A0A512J682"/>
<feature type="region of interest" description="Disordered" evidence="1">
    <location>
        <begin position="57"/>
        <end position="82"/>
    </location>
</feature>
<keyword evidence="6" id="KW-1185">Reference proteome</keyword>
<sequence length="82" mass="8564">MTTLKTKTRRTRAGSTYAARDRSIALIIVFMMGLVFVPVLGLHVAAAFGGLDVTSEIASAPSPSSATPNAVSASRDAKDRRG</sequence>
<reference evidence="3 5" key="3">
    <citation type="submission" date="2019-07" db="EMBL/GenBank/DDBJ databases">
        <title>Whole genome shotgun sequence of Methylobacterium oxalidis NBRC 107715.</title>
        <authorList>
            <person name="Hosoyama A."/>
            <person name="Uohara A."/>
            <person name="Ohji S."/>
            <person name="Ichikawa N."/>
        </authorList>
    </citation>
    <scope>NUCLEOTIDE SEQUENCE [LARGE SCALE GENOMIC DNA]</scope>
    <source>
        <strain evidence="3 5">NBRC 107715</strain>
    </source>
</reference>
<feature type="transmembrane region" description="Helical" evidence="2">
    <location>
        <begin position="24"/>
        <end position="46"/>
    </location>
</feature>
<keyword evidence="2" id="KW-0472">Membrane</keyword>
<evidence type="ECO:0000313" key="4">
    <source>
        <dbReference type="EMBL" id="GLS66292.1"/>
    </source>
</evidence>
<evidence type="ECO:0000313" key="5">
    <source>
        <dbReference type="Proteomes" id="UP000321960"/>
    </source>
</evidence>
<evidence type="ECO:0000313" key="6">
    <source>
        <dbReference type="Proteomes" id="UP001156856"/>
    </source>
</evidence>
<reference evidence="4" key="4">
    <citation type="submission" date="2023-01" db="EMBL/GenBank/DDBJ databases">
        <title>Draft genome sequence of Methylobacterium oxalidis strain NBRC 107715.</title>
        <authorList>
            <person name="Sun Q."/>
            <person name="Mori K."/>
        </authorList>
    </citation>
    <scope>NUCLEOTIDE SEQUENCE</scope>
    <source>
        <strain evidence="4">NBRC 107715</strain>
    </source>
</reference>
<dbReference type="EMBL" id="BSPK01000101">
    <property type="protein sequence ID" value="GLS66292.1"/>
    <property type="molecule type" value="Genomic_DNA"/>
</dbReference>
<reference evidence="6" key="2">
    <citation type="journal article" date="2019" name="Int. J. Syst. Evol. Microbiol.">
        <title>The Global Catalogue of Microorganisms (GCM) 10K type strain sequencing project: providing services to taxonomists for standard genome sequencing and annotation.</title>
        <authorList>
            <consortium name="The Broad Institute Genomics Platform"/>
            <consortium name="The Broad Institute Genome Sequencing Center for Infectious Disease"/>
            <person name="Wu L."/>
            <person name="Ma J."/>
        </authorList>
    </citation>
    <scope>NUCLEOTIDE SEQUENCE [LARGE SCALE GENOMIC DNA]</scope>
    <source>
        <strain evidence="6">NBRC 107715</strain>
    </source>
</reference>
<feature type="compositionally biased region" description="Low complexity" evidence="1">
    <location>
        <begin position="58"/>
        <end position="74"/>
    </location>
</feature>
<proteinExistence type="predicted"/>
<organism evidence="3 5">
    <name type="scientific">Methylobacterium oxalidis</name>
    <dbReference type="NCBI Taxonomy" id="944322"/>
    <lineage>
        <taxon>Bacteria</taxon>
        <taxon>Pseudomonadati</taxon>
        <taxon>Pseudomonadota</taxon>
        <taxon>Alphaproteobacteria</taxon>
        <taxon>Hyphomicrobiales</taxon>
        <taxon>Methylobacteriaceae</taxon>
        <taxon>Methylobacterium</taxon>
    </lineage>
</organism>
<protein>
    <submittedName>
        <fullName evidence="3">Uncharacterized protein</fullName>
    </submittedName>
</protein>
<name>A0A512J682_9HYPH</name>
<evidence type="ECO:0000256" key="1">
    <source>
        <dbReference type="SAM" id="MobiDB-lite"/>
    </source>
</evidence>
<gene>
    <name evidence="4" type="ORF">GCM10007888_46740</name>
    <name evidence="3" type="ORF">MOX02_34400</name>
</gene>
<dbReference type="RefSeq" id="WP_147026975.1">
    <property type="nucleotide sequence ID" value="NZ_BJZU01000068.1"/>
</dbReference>
<evidence type="ECO:0000256" key="2">
    <source>
        <dbReference type="SAM" id="Phobius"/>
    </source>
</evidence>
<keyword evidence="2" id="KW-0812">Transmembrane</keyword>
<evidence type="ECO:0000313" key="3">
    <source>
        <dbReference type="EMBL" id="GEP05402.1"/>
    </source>
</evidence>
<dbReference type="Proteomes" id="UP000321960">
    <property type="component" value="Unassembled WGS sequence"/>
</dbReference>
<reference evidence="4" key="1">
    <citation type="journal article" date="2014" name="Int. J. Syst. Evol. Microbiol.">
        <title>Complete genome of a new Firmicutes species belonging to the dominant human colonic microbiota ('Ruminococcus bicirculans') reveals two chromosomes and a selective capacity to utilize plant glucans.</title>
        <authorList>
            <consortium name="NISC Comparative Sequencing Program"/>
            <person name="Wegmann U."/>
            <person name="Louis P."/>
            <person name="Goesmann A."/>
            <person name="Henrissat B."/>
            <person name="Duncan S.H."/>
            <person name="Flint H.J."/>
        </authorList>
    </citation>
    <scope>NUCLEOTIDE SEQUENCE</scope>
    <source>
        <strain evidence="4">NBRC 107715</strain>
    </source>
</reference>
<accession>A0A512J682</accession>
<keyword evidence="2" id="KW-1133">Transmembrane helix</keyword>
<comment type="caution">
    <text evidence="3">The sequence shown here is derived from an EMBL/GenBank/DDBJ whole genome shotgun (WGS) entry which is preliminary data.</text>
</comment>